<dbReference type="PANTHER" id="PTHR21538:SF26">
    <property type="entry name" value="ANILLIN ISOFORM X1"/>
    <property type="match status" value="1"/>
</dbReference>
<sequence length="697" mass="77628">MDRFKTPVSQANATQTPSPASTCPRTRSGFVSGIQQKLQCTTTPSSKQASIIRQCDVVRLRASFSTGNGAPSDATGASTELRLTSEGQKESISHGEEDETEKELKTIILNKEEQPGSHHPEGQTVLKLSFSEEHSLSELHAADKNSFLQSTLLDESNAKETSHVSIVTEEERSEVFTFDDNETMEGSTYGEEEIEPSTDEELRVWRYPQRKVSVDEEAISEKREVFTKENEEDLEVTREGKEKGGSFTNNVAPDLDVSNKTAGFFKQQEDEYIRPEEESEGDNSVDDSLKRKSALQDEALREKSSYNAVYERNAENVAQPHEGERGSAEGRKDVVKAESSKKVTFILEPELINSSALSESDVSAESKAETSLSDAGSECHDDTNTAETIEKMFEEVLEYAEKVEEEGRVEEDGEDHDSGEKRSALLAEVARLREERNLQSEEAAKEDTDYVSQQACRGTVSITNIQLPLKVEFVCSSHSRAGRPSHYFFVLIRYGPCNIITTPLATAADAQNGDTISFPTAKSSNVFTCAAPAALNTRRSSNFSLVGSHKITLASLGCSKFPLDKTMFTLISGFGVWNRRYFVLEECNMYYWNNPNDRETKEAEGSISLSRSPSQCVRPVKRDSCARPFTFELANASQQEDQNQEAPSKCWFSADTKQERLDWMEKLNQALLDFHTWNCPQAENQASSSGNLRESIL</sequence>
<proteinExistence type="predicted"/>
<accession>A0ABV0S580</accession>
<dbReference type="InterPro" id="IPR001849">
    <property type="entry name" value="PH_domain"/>
</dbReference>
<dbReference type="Proteomes" id="UP001434883">
    <property type="component" value="Unassembled WGS sequence"/>
</dbReference>
<feature type="compositionally biased region" description="Basic and acidic residues" evidence="1">
    <location>
        <begin position="321"/>
        <end position="339"/>
    </location>
</feature>
<dbReference type="SMART" id="SM00233">
    <property type="entry name" value="PH"/>
    <property type="match status" value="1"/>
</dbReference>
<dbReference type="PANTHER" id="PTHR21538">
    <property type="entry name" value="ANILLIN/RHOTEKIN RTKN"/>
    <property type="match status" value="1"/>
</dbReference>
<dbReference type="InterPro" id="IPR037840">
    <property type="entry name" value="PH_Anillin"/>
</dbReference>
<feature type="domain" description="PH" evidence="2">
    <location>
        <begin position="577"/>
        <end position="672"/>
    </location>
</feature>
<keyword evidence="4" id="KW-1185">Reference proteome</keyword>
<feature type="compositionally biased region" description="Acidic residues" evidence="1">
    <location>
        <begin position="190"/>
        <end position="199"/>
    </location>
</feature>
<dbReference type="InterPro" id="IPR011993">
    <property type="entry name" value="PH-like_dom_sf"/>
</dbReference>
<dbReference type="InterPro" id="IPR012966">
    <property type="entry name" value="AHD"/>
</dbReference>
<feature type="region of interest" description="Disordered" evidence="1">
    <location>
        <begin position="156"/>
        <end position="201"/>
    </location>
</feature>
<evidence type="ECO:0000313" key="3">
    <source>
        <dbReference type="EMBL" id="MEQ2215046.1"/>
    </source>
</evidence>
<dbReference type="PROSITE" id="PS50003">
    <property type="entry name" value="PH_DOMAIN"/>
    <property type="match status" value="1"/>
</dbReference>
<dbReference type="Gene3D" id="2.30.29.30">
    <property type="entry name" value="Pleckstrin-homology domain (PH domain)/Phosphotyrosine-binding domain (PTB)"/>
    <property type="match status" value="1"/>
</dbReference>
<feature type="region of interest" description="Disordered" evidence="1">
    <location>
        <begin position="223"/>
        <end position="339"/>
    </location>
</feature>
<feature type="region of interest" description="Disordered" evidence="1">
    <location>
        <begin position="354"/>
        <end position="383"/>
    </location>
</feature>
<feature type="region of interest" description="Disordered" evidence="1">
    <location>
        <begin position="1"/>
        <end position="28"/>
    </location>
</feature>
<organism evidence="3 4">
    <name type="scientific">Xenoophorus captivus</name>
    <dbReference type="NCBI Taxonomy" id="1517983"/>
    <lineage>
        <taxon>Eukaryota</taxon>
        <taxon>Metazoa</taxon>
        <taxon>Chordata</taxon>
        <taxon>Craniata</taxon>
        <taxon>Vertebrata</taxon>
        <taxon>Euteleostomi</taxon>
        <taxon>Actinopterygii</taxon>
        <taxon>Neopterygii</taxon>
        <taxon>Teleostei</taxon>
        <taxon>Neoteleostei</taxon>
        <taxon>Acanthomorphata</taxon>
        <taxon>Ovalentaria</taxon>
        <taxon>Atherinomorphae</taxon>
        <taxon>Cyprinodontiformes</taxon>
        <taxon>Goodeidae</taxon>
        <taxon>Xenoophorus</taxon>
    </lineage>
</organism>
<comment type="caution">
    <text evidence="3">The sequence shown here is derived from an EMBL/GenBank/DDBJ whole genome shotgun (WGS) entry which is preliminary data.</text>
</comment>
<evidence type="ECO:0000259" key="2">
    <source>
        <dbReference type="PROSITE" id="PS50003"/>
    </source>
</evidence>
<dbReference type="Pfam" id="PF00169">
    <property type="entry name" value="PH"/>
    <property type="match status" value="1"/>
</dbReference>
<feature type="compositionally biased region" description="Basic and acidic residues" evidence="1">
    <location>
        <begin position="267"/>
        <end position="276"/>
    </location>
</feature>
<feature type="region of interest" description="Disordered" evidence="1">
    <location>
        <begin position="64"/>
        <end position="102"/>
    </location>
</feature>
<protein>
    <recommendedName>
        <fullName evidence="2">PH domain-containing protein</fullName>
    </recommendedName>
</protein>
<dbReference type="Pfam" id="PF08174">
    <property type="entry name" value="Anillin"/>
    <property type="match status" value="1"/>
</dbReference>
<feature type="compositionally biased region" description="Polar residues" evidence="1">
    <location>
        <begin position="354"/>
        <end position="374"/>
    </location>
</feature>
<feature type="compositionally biased region" description="Polar residues" evidence="1">
    <location>
        <begin position="7"/>
        <end position="25"/>
    </location>
</feature>
<name>A0ABV0S580_9TELE</name>
<evidence type="ECO:0000256" key="1">
    <source>
        <dbReference type="SAM" id="MobiDB-lite"/>
    </source>
</evidence>
<dbReference type="InterPro" id="IPR051364">
    <property type="entry name" value="Cytokinesis/Rho-signaling"/>
</dbReference>
<dbReference type="SUPFAM" id="SSF50729">
    <property type="entry name" value="PH domain-like"/>
    <property type="match status" value="1"/>
</dbReference>
<dbReference type="EMBL" id="JAHRIN010067879">
    <property type="protein sequence ID" value="MEQ2215046.1"/>
    <property type="molecule type" value="Genomic_DNA"/>
</dbReference>
<dbReference type="CDD" id="cd01263">
    <property type="entry name" value="PH_anillin"/>
    <property type="match status" value="1"/>
</dbReference>
<feature type="compositionally biased region" description="Basic and acidic residues" evidence="1">
    <location>
        <begin position="287"/>
        <end position="304"/>
    </location>
</feature>
<evidence type="ECO:0000313" key="4">
    <source>
        <dbReference type="Proteomes" id="UP001434883"/>
    </source>
</evidence>
<reference evidence="3 4" key="1">
    <citation type="submission" date="2021-06" db="EMBL/GenBank/DDBJ databases">
        <authorList>
            <person name="Palmer J.M."/>
        </authorList>
    </citation>
    <scope>NUCLEOTIDE SEQUENCE [LARGE SCALE GENOMIC DNA]</scope>
    <source>
        <strain evidence="3 4">XC_2019</strain>
        <tissue evidence="3">Muscle</tissue>
    </source>
</reference>
<feature type="compositionally biased region" description="Basic and acidic residues" evidence="1">
    <location>
        <begin position="223"/>
        <end position="244"/>
    </location>
</feature>
<feature type="compositionally biased region" description="Polar residues" evidence="1">
    <location>
        <begin position="64"/>
        <end position="86"/>
    </location>
</feature>
<gene>
    <name evidence="3" type="ORF">XENOCAPTIV_026507</name>
</gene>